<dbReference type="SUPFAM" id="SSF51735">
    <property type="entry name" value="NAD(P)-binding Rossmann-fold domains"/>
    <property type="match status" value="1"/>
</dbReference>
<dbReference type="PANTHER" id="PTHR43880:SF12">
    <property type="entry name" value="ALCOHOL DEHYDROGENASE CLASS-3"/>
    <property type="match status" value="1"/>
</dbReference>
<dbReference type="InterPro" id="IPR011032">
    <property type="entry name" value="GroES-like_sf"/>
</dbReference>
<dbReference type="GO" id="GO:0008270">
    <property type="term" value="F:zinc ion binding"/>
    <property type="evidence" value="ECO:0007669"/>
    <property type="project" value="InterPro"/>
</dbReference>
<proteinExistence type="inferred from homology"/>
<comment type="cofactor">
    <cofactor evidence="6">
        <name>Zn(2+)</name>
        <dbReference type="ChEBI" id="CHEBI:29105"/>
    </cofactor>
</comment>
<dbReference type="SMART" id="SM00829">
    <property type="entry name" value="PKS_ER"/>
    <property type="match status" value="1"/>
</dbReference>
<sequence>MKSRAAVLMDGPGDWEIIEVEVGDPQEFEVLVRFEAAGLCHSDDHYAKGDVPPLSYPFCGGHEGAGVVQAVGPGVRDLKVGDHVVAAFIPGCGRCTWCARGQQNLCDNGAYMMLGTQLDGTYRLHTESGDPVGQCSLVSTFSEYSVLPEWAAVKIDDDIPLATAALVGCGVPTGWGSAVNAAQVRPGDVVIVMGVGGIGINAVQGAKFAGASRVIAVDPAPFHREMALKLGATDAFESMPLAQDLAQALTNGQGADSAIVTVGIVTGEHVAEAVSAIRKAGTVVLTSMCNIDEVGIPTSLFELAMFQKRIQGSLFGMMQPTRAITDMLRLYKEGNLLLDELITRRYPLEEINQGYADMHAGINLRGVVQF</sequence>
<dbReference type="Pfam" id="PF08240">
    <property type="entry name" value="ADH_N"/>
    <property type="match status" value="1"/>
</dbReference>
<reference evidence="8 9" key="1">
    <citation type="journal article" date="2014" name="Int. J. Syst. Evol. Microbiol.">
        <title>Nocardioides zeae sp. nov., isolated from the stem of Zea mays.</title>
        <authorList>
            <person name="Glaeser S.P."/>
            <person name="McInroy J.A."/>
            <person name="Busse H.J."/>
            <person name="Kampfer P."/>
        </authorList>
    </citation>
    <scope>NUCLEOTIDE SEQUENCE [LARGE SCALE GENOMIC DNA]</scope>
    <source>
        <strain evidence="8 9">JCM 30728</strain>
    </source>
</reference>
<evidence type="ECO:0000256" key="5">
    <source>
        <dbReference type="ARBA" id="ARBA00023027"/>
    </source>
</evidence>
<dbReference type="GO" id="GO:0005829">
    <property type="term" value="C:cytosol"/>
    <property type="evidence" value="ECO:0007669"/>
    <property type="project" value="TreeGrafter"/>
</dbReference>
<protein>
    <submittedName>
        <fullName evidence="8">NDMA-dependent alcohol dehydrogenase</fullName>
        <ecNumber evidence="8">1.1.99.36</ecNumber>
    </submittedName>
</protein>
<keyword evidence="4 8" id="KW-0560">Oxidoreductase</keyword>
<evidence type="ECO:0000256" key="4">
    <source>
        <dbReference type="ARBA" id="ARBA00023002"/>
    </source>
</evidence>
<comment type="caution">
    <text evidence="8">The sequence shown here is derived from an EMBL/GenBank/DDBJ whole genome shotgun (WGS) entry which is preliminary data.</text>
</comment>
<evidence type="ECO:0000256" key="3">
    <source>
        <dbReference type="ARBA" id="ARBA00022833"/>
    </source>
</evidence>
<dbReference type="InterPro" id="IPR023921">
    <property type="entry name" value="ADH_Zn_actinomycetes"/>
</dbReference>
<dbReference type="CDD" id="cd08279">
    <property type="entry name" value="Zn_ADH_class_III"/>
    <property type="match status" value="1"/>
</dbReference>
<dbReference type="InterPro" id="IPR020843">
    <property type="entry name" value="ER"/>
</dbReference>
<keyword evidence="2 6" id="KW-0479">Metal-binding</keyword>
<dbReference type="InterPro" id="IPR013154">
    <property type="entry name" value="ADH-like_N"/>
</dbReference>
<organism evidence="8 9">
    <name type="scientific">Nocardioides zeae</name>
    <dbReference type="NCBI Taxonomy" id="1457234"/>
    <lineage>
        <taxon>Bacteria</taxon>
        <taxon>Bacillati</taxon>
        <taxon>Actinomycetota</taxon>
        <taxon>Actinomycetes</taxon>
        <taxon>Propionibacteriales</taxon>
        <taxon>Nocardioidaceae</taxon>
        <taxon>Nocardioides</taxon>
    </lineage>
</organism>
<evidence type="ECO:0000256" key="2">
    <source>
        <dbReference type="ARBA" id="ARBA00022723"/>
    </source>
</evidence>
<dbReference type="PROSITE" id="PS00059">
    <property type="entry name" value="ADH_ZINC"/>
    <property type="match status" value="1"/>
</dbReference>
<evidence type="ECO:0000313" key="9">
    <source>
        <dbReference type="Proteomes" id="UP000468687"/>
    </source>
</evidence>
<dbReference type="EMBL" id="JAAGXA010000003">
    <property type="protein sequence ID" value="NEN77877.1"/>
    <property type="molecule type" value="Genomic_DNA"/>
</dbReference>
<dbReference type="AlphaFoldDB" id="A0A6P0HI23"/>
<evidence type="ECO:0000313" key="8">
    <source>
        <dbReference type="EMBL" id="NEN77877.1"/>
    </source>
</evidence>
<dbReference type="GO" id="GO:0046294">
    <property type="term" value="P:formaldehyde catabolic process"/>
    <property type="evidence" value="ECO:0007669"/>
    <property type="project" value="TreeGrafter"/>
</dbReference>
<gene>
    <name evidence="8" type="ORF">G3T38_06265</name>
</gene>
<dbReference type="SUPFAM" id="SSF50129">
    <property type="entry name" value="GroES-like"/>
    <property type="match status" value="2"/>
</dbReference>
<dbReference type="NCBIfam" id="TIGR03989">
    <property type="entry name" value="Rxyl_3153"/>
    <property type="match status" value="1"/>
</dbReference>
<evidence type="ECO:0000256" key="1">
    <source>
        <dbReference type="ARBA" id="ARBA00008072"/>
    </source>
</evidence>
<dbReference type="PANTHER" id="PTHR43880">
    <property type="entry name" value="ALCOHOL DEHYDROGENASE"/>
    <property type="match status" value="1"/>
</dbReference>
<keyword evidence="5" id="KW-0520">NAD</keyword>
<accession>A0A6P0HI23</accession>
<dbReference type="RefSeq" id="WP_163771233.1">
    <property type="nucleotide sequence ID" value="NZ_JAAGXA010000003.1"/>
</dbReference>
<evidence type="ECO:0000256" key="6">
    <source>
        <dbReference type="RuleBase" id="RU361277"/>
    </source>
</evidence>
<dbReference type="Proteomes" id="UP000468687">
    <property type="component" value="Unassembled WGS sequence"/>
</dbReference>
<dbReference type="Pfam" id="PF00107">
    <property type="entry name" value="ADH_zinc_N"/>
    <property type="match status" value="1"/>
</dbReference>
<keyword evidence="3 6" id="KW-0862">Zinc</keyword>
<dbReference type="Gene3D" id="3.90.180.10">
    <property type="entry name" value="Medium-chain alcohol dehydrogenases, catalytic domain"/>
    <property type="match status" value="1"/>
</dbReference>
<evidence type="ECO:0000259" key="7">
    <source>
        <dbReference type="SMART" id="SM00829"/>
    </source>
</evidence>
<dbReference type="InterPro" id="IPR036291">
    <property type="entry name" value="NAD(P)-bd_dom_sf"/>
</dbReference>
<dbReference type="Gene3D" id="3.40.50.720">
    <property type="entry name" value="NAD(P)-binding Rossmann-like Domain"/>
    <property type="match status" value="1"/>
</dbReference>
<feature type="domain" description="Enoyl reductase (ER)" evidence="7">
    <location>
        <begin position="13"/>
        <end position="368"/>
    </location>
</feature>
<dbReference type="InterPro" id="IPR013149">
    <property type="entry name" value="ADH-like_C"/>
</dbReference>
<dbReference type="EC" id="1.1.99.36" evidence="8"/>
<name>A0A6P0HI23_9ACTN</name>
<dbReference type="GO" id="GO:0051903">
    <property type="term" value="F:S-(hydroxymethyl)glutathione dehydrogenase [NAD(P)+] activity"/>
    <property type="evidence" value="ECO:0007669"/>
    <property type="project" value="TreeGrafter"/>
</dbReference>
<dbReference type="InterPro" id="IPR002328">
    <property type="entry name" value="ADH_Zn_CS"/>
</dbReference>
<keyword evidence="9" id="KW-1185">Reference proteome</keyword>
<comment type="similarity">
    <text evidence="1 6">Belongs to the zinc-containing alcohol dehydrogenase family.</text>
</comment>